<evidence type="ECO:0000256" key="1">
    <source>
        <dbReference type="SAM" id="MobiDB-lite"/>
    </source>
</evidence>
<accession>A0A7W4VTE3</accession>
<keyword evidence="2" id="KW-0812">Transmembrane</keyword>
<feature type="transmembrane region" description="Helical" evidence="2">
    <location>
        <begin position="17"/>
        <end position="36"/>
    </location>
</feature>
<proteinExistence type="predicted"/>
<name>A0A7W4VTE3_9ACTN</name>
<organism evidence="3 4">
    <name type="scientific">Nocardioides soli</name>
    <dbReference type="NCBI Taxonomy" id="1036020"/>
    <lineage>
        <taxon>Bacteria</taxon>
        <taxon>Bacillati</taxon>
        <taxon>Actinomycetota</taxon>
        <taxon>Actinomycetes</taxon>
        <taxon>Propionibacteriales</taxon>
        <taxon>Nocardioidaceae</taxon>
        <taxon>Nocardioides</taxon>
    </lineage>
</organism>
<keyword evidence="2" id="KW-0472">Membrane</keyword>
<dbReference type="RefSeq" id="WP_183590993.1">
    <property type="nucleotide sequence ID" value="NZ_JACHWR010000001.1"/>
</dbReference>
<keyword evidence="2" id="KW-1133">Transmembrane helix</keyword>
<feature type="transmembrane region" description="Helical" evidence="2">
    <location>
        <begin position="190"/>
        <end position="205"/>
    </location>
</feature>
<evidence type="ECO:0008006" key="5">
    <source>
        <dbReference type="Google" id="ProtNLM"/>
    </source>
</evidence>
<dbReference type="Proteomes" id="UP000589626">
    <property type="component" value="Unassembled WGS sequence"/>
</dbReference>
<feature type="compositionally biased region" description="Basic and acidic residues" evidence="1">
    <location>
        <begin position="382"/>
        <end position="391"/>
    </location>
</feature>
<protein>
    <recommendedName>
        <fullName evidence="5">O-antigen ligase domain-containing protein</fullName>
    </recommendedName>
</protein>
<gene>
    <name evidence="3" type="ORF">FHU40_000840</name>
</gene>
<feature type="transmembrane region" description="Helical" evidence="2">
    <location>
        <begin position="168"/>
        <end position="184"/>
    </location>
</feature>
<feature type="transmembrane region" description="Helical" evidence="2">
    <location>
        <begin position="299"/>
        <end position="320"/>
    </location>
</feature>
<feature type="transmembrane region" description="Helical" evidence="2">
    <location>
        <begin position="65"/>
        <end position="84"/>
    </location>
</feature>
<evidence type="ECO:0000313" key="3">
    <source>
        <dbReference type="EMBL" id="MBB3041039.1"/>
    </source>
</evidence>
<reference evidence="3 4" key="1">
    <citation type="submission" date="2020-08" db="EMBL/GenBank/DDBJ databases">
        <title>Sequencing the genomes of 1000 actinobacteria strains.</title>
        <authorList>
            <person name="Klenk H.-P."/>
        </authorList>
    </citation>
    <scope>NUCLEOTIDE SEQUENCE [LARGE SCALE GENOMIC DNA]</scope>
    <source>
        <strain evidence="3 4">DSM 105498</strain>
    </source>
</reference>
<sequence>MSISTTRQQPDLTDLRLLAAVVGLMFISVPAVNGVSPEGSDLVMAGAAITSLIPILSRASRIPRLSAAVFTLMSVYLIGTLLFSEDPTQGYRHTISTVAAGGTLLLFAAYGKEMLGYSLFRLGAFVLIVGGIVGSAGSGLPKNIVGGSIVYLLTLGALLLIVRKPHNAWFYTSAVFAMTGVLALRMDFRSMIGFTLILMLAYWGATALRPKVFWLVGLIGAVGTIWAITWYFLNAHANRLAIEISQRITAESGRRALSGRDWLWPYITRRVDQDGQWFGLGVGSLPGDFLPTDLSSHSFYMQTYLQLGVFGLALVAFVLLTVWKTVATSRQASGRFGAALFLMFVVHNSTEVLAFQNGLLASIPAWCAIGLAYSLTRAEVDAPKLEPKPEPEPEVSQPTWRARSGHWEAAAPRPRGRRVGSGR</sequence>
<feature type="transmembrane region" description="Helical" evidence="2">
    <location>
        <begin position="144"/>
        <end position="161"/>
    </location>
</feature>
<feature type="compositionally biased region" description="Basic residues" evidence="1">
    <location>
        <begin position="414"/>
        <end position="423"/>
    </location>
</feature>
<feature type="transmembrane region" description="Helical" evidence="2">
    <location>
        <begin position="90"/>
        <end position="111"/>
    </location>
</feature>
<feature type="transmembrane region" description="Helical" evidence="2">
    <location>
        <begin position="118"/>
        <end position="138"/>
    </location>
</feature>
<evidence type="ECO:0000313" key="4">
    <source>
        <dbReference type="Proteomes" id="UP000589626"/>
    </source>
</evidence>
<evidence type="ECO:0000256" key="2">
    <source>
        <dbReference type="SAM" id="Phobius"/>
    </source>
</evidence>
<feature type="region of interest" description="Disordered" evidence="1">
    <location>
        <begin position="382"/>
        <end position="423"/>
    </location>
</feature>
<comment type="caution">
    <text evidence="3">The sequence shown here is derived from an EMBL/GenBank/DDBJ whole genome shotgun (WGS) entry which is preliminary data.</text>
</comment>
<keyword evidence="4" id="KW-1185">Reference proteome</keyword>
<dbReference type="AlphaFoldDB" id="A0A7W4VTE3"/>
<feature type="transmembrane region" description="Helical" evidence="2">
    <location>
        <begin position="212"/>
        <end position="233"/>
    </location>
</feature>
<dbReference type="EMBL" id="JACHWR010000001">
    <property type="protein sequence ID" value="MBB3041039.1"/>
    <property type="molecule type" value="Genomic_DNA"/>
</dbReference>